<dbReference type="Pfam" id="PF18906">
    <property type="entry name" value="Phage_tube_2"/>
    <property type="match status" value="1"/>
</dbReference>
<evidence type="ECO:0000313" key="1">
    <source>
        <dbReference type="EMBL" id="ODA28076.1"/>
    </source>
</evidence>
<accession>A0A1C3E4A5</accession>
<dbReference type="OrthoDB" id="9817444at2"/>
<organism evidence="1 2">
    <name type="scientific">Planctopirus hydrillae</name>
    <dbReference type="NCBI Taxonomy" id="1841610"/>
    <lineage>
        <taxon>Bacteria</taxon>
        <taxon>Pseudomonadati</taxon>
        <taxon>Planctomycetota</taxon>
        <taxon>Planctomycetia</taxon>
        <taxon>Planctomycetales</taxon>
        <taxon>Planctomycetaceae</taxon>
        <taxon>Planctopirus</taxon>
    </lineage>
</organism>
<reference evidence="1 2" key="1">
    <citation type="submission" date="2016-05" db="EMBL/GenBank/DDBJ databases">
        <title>Genomic and physiological characterization of Planctopirus sp. isolated from fresh water lake.</title>
        <authorList>
            <person name="Subhash Y."/>
            <person name="Ramana C."/>
        </authorList>
    </citation>
    <scope>NUCLEOTIDE SEQUENCE [LARGE SCALE GENOMIC DNA]</scope>
    <source>
        <strain evidence="1 2">JC280</strain>
    </source>
</reference>
<dbReference type="Proteomes" id="UP000094828">
    <property type="component" value="Unassembled WGS sequence"/>
</dbReference>
<dbReference type="EMBL" id="LYDR01000158">
    <property type="protein sequence ID" value="ODA28076.1"/>
    <property type="molecule type" value="Genomic_DNA"/>
</dbReference>
<sequence length="328" mass="36289">MPQDVQIQTGFESFITIVDESTWGDYPNSPVLWHCPYDTFDVKHQTEVRSGNQFTGFRQETHSRFVRGMPQGALALPLFGWHPVAGEESLAQYLIEWAFGNPEAKFRASKSINYYEGVNFDNNRYQGLRVNQGTLAGQDGGPVTINLDLMGRETIPQVADEEDGPEVGNAPTVPYDRFKLIECDFTDVTLNLAGVNGVPFSGFNLVATHGLIPDYLGGKLLRTMPSGPTIQTLTLNPPKTSKVWAETIRKMDFEEQEVTASLVLKIPHMGTGAVDTNFTQVTATFNRLSLQKADTARSKGVLQQPLEFKVLKPMSNNPAISWAFADVA</sequence>
<proteinExistence type="predicted"/>
<keyword evidence="2" id="KW-1185">Reference proteome</keyword>
<dbReference type="InterPro" id="IPR044000">
    <property type="entry name" value="Phage_tube_2"/>
</dbReference>
<protein>
    <submittedName>
        <fullName evidence="1">Uncharacterized protein</fullName>
    </submittedName>
</protein>
<gene>
    <name evidence="1" type="ORF">A6X21_14540</name>
</gene>
<name>A0A1C3E4A5_9PLAN</name>
<dbReference type="RefSeq" id="WP_068853247.1">
    <property type="nucleotide sequence ID" value="NZ_LYDR01000158.1"/>
</dbReference>
<dbReference type="STRING" id="1841610.A6X21_14540"/>
<dbReference type="AlphaFoldDB" id="A0A1C3E4A5"/>
<evidence type="ECO:0000313" key="2">
    <source>
        <dbReference type="Proteomes" id="UP000094828"/>
    </source>
</evidence>
<comment type="caution">
    <text evidence="1">The sequence shown here is derived from an EMBL/GenBank/DDBJ whole genome shotgun (WGS) entry which is preliminary data.</text>
</comment>